<sequence length="203" mass="22437">MKLPFTHFERSVLHALNVVPTQLHPNGWAFVRAFELLCEDMGRVLSLGVFFWFFLVRRTEKTQQPTVSISVGKGNLEEWENEFVEELGSVPTLSSVNLIKGTGLFGKALKTLKKKWAQAATSDDAEPTAPVVPLSTTQPEEASQLSADDAPRSPPVVVLDSLVVGDTSPEVGEKRAAEDDCGDQERPRKRLNQVHISQESRLS</sequence>
<feature type="compositionally biased region" description="Low complexity" evidence="1">
    <location>
        <begin position="155"/>
        <end position="166"/>
    </location>
</feature>
<dbReference type="PANTHER" id="PTHR31099">
    <property type="entry name" value="OS06G0165300 PROTEIN"/>
    <property type="match status" value="1"/>
</dbReference>
<evidence type="ECO:0000313" key="3">
    <source>
        <dbReference type="EMBL" id="RDY07356.1"/>
    </source>
</evidence>
<feature type="compositionally biased region" description="Polar residues" evidence="1">
    <location>
        <begin position="194"/>
        <end position="203"/>
    </location>
</feature>
<comment type="caution">
    <text evidence="3">The sequence shown here is derived from an EMBL/GenBank/DDBJ whole genome shotgun (WGS) entry which is preliminary data.</text>
</comment>
<reference evidence="3" key="1">
    <citation type="submission" date="2018-05" db="EMBL/GenBank/DDBJ databases">
        <title>Draft genome of Mucuna pruriens seed.</title>
        <authorList>
            <person name="Nnadi N.E."/>
            <person name="Vos R."/>
            <person name="Hasami M.H."/>
            <person name="Devisetty U.K."/>
            <person name="Aguiy J.C."/>
        </authorList>
    </citation>
    <scope>NUCLEOTIDE SEQUENCE [LARGE SCALE GENOMIC DNA]</scope>
    <source>
        <strain evidence="3">JCA_2017</strain>
    </source>
</reference>
<organism evidence="3 4">
    <name type="scientific">Mucuna pruriens</name>
    <name type="common">Velvet bean</name>
    <name type="synonym">Dolichos pruriens</name>
    <dbReference type="NCBI Taxonomy" id="157652"/>
    <lineage>
        <taxon>Eukaryota</taxon>
        <taxon>Viridiplantae</taxon>
        <taxon>Streptophyta</taxon>
        <taxon>Embryophyta</taxon>
        <taxon>Tracheophyta</taxon>
        <taxon>Spermatophyta</taxon>
        <taxon>Magnoliopsida</taxon>
        <taxon>eudicotyledons</taxon>
        <taxon>Gunneridae</taxon>
        <taxon>Pentapetalae</taxon>
        <taxon>rosids</taxon>
        <taxon>fabids</taxon>
        <taxon>Fabales</taxon>
        <taxon>Fabaceae</taxon>
        <taxon>Papilionoideae</taxon>
        <taxon>50 kb inversion clade</taxon>
        <taxon>NPAAA clade</taxon>
        <taxon>indigoferoid/millettioid clade</taxon>
        <taxon>Phaseoleae</taxon>
        <taxon>Mucuna</taxon>
    </lineage>
</organism>
<name>A0A371HX33_MUCPR</name>
<evidence type="ECO:0000313" key="4">
    <source>
        <dbReference type="Proteomes" id="UP000257109"/>
    </source>
</evidence>
<dbReference type="PANTHER" id="PTHR31099:SF49">
    <property type="entry name" value="MYOSIN HEAVY CHAIN-LIKE PROTEIN"/>
    <property type="match status" value="1"/>
</dbReference>
<keyword evidence="4" id="KW-1185">Reference proteome</keyword>
<dbReference type="AlphaFoldDB" id="A0A371HX33"/>
<evidence type="ECO:0000259" key="2">
    <source>
        <dbReference type="Pfam" id="PF04195"/>
    </source>
</evidence>
<feature type="compositionally biased region" description="Basic and acidic residues" evidence="1">
    <location>
        <begin position="171"/>
        <end position="186"/>
    </location>
</feature>
<dbReference type="OrthoDB" id="1436780at2759"/>
<proteinExistence type="predicted"/>
<feature type="non-terminal residue" evidence="3">
    <location>
        <position position="1"/>
    </location>
</feature>
<dbReference type="InterPro" id="IPR007321">
    <property type="entry name" value="Transposase_28"/>
</dbReference>
<gene>
    <name evidence="3" type="ORF">CR513_08547</name>
</gene>
<dbReference type="EMBL" id="QJKJ01001487">
    <property type="protein sequence ID" value="RDY07356.1"/>
    <property type="molecule type" value="Genomic_DNA"/>
</dbReference>
<evidence type="ECO:0000256" key="1">
    <source>
        <dbReference type="SAM" id="MobiDB-lite"/>
    </source>
</evidence>
<feature type="region of interest" description="Disordered" evidence="1">
    <location>
        <begin position="120"/>
        <end position="203"/>
    </location>
</feature>
<dbReference type="Proteomes" id="UP000257109">
    <property type="component" value="Unassembled WGS sequence"/>
</dbReference>
<dbReference type="Pfam" id="PF04195">
    <property type="entry name" value="Transposase_28"/>
    <property type="match status" value="1"/>
</dbReference>
<protein>
    <recommendedName>
        <fullName evidence="2">Transposase (putative) gypsy type domain-containing protein</fullName>
    </recommendedName>
</protein>
<feature type="compositionally biased region" description="Polar residues" evidence="1">
    <location>
        <begin position="134"/>
        <end position="146"/>
    </location>
</feature>
<feature type="domain" description="Transposase (putative) gypsy type" evidence="2">
    <location>
        <begin position="1"/>
        <end position="57"/>
    </location>
</feature>
<accession>A0A371HX33</accession>